<dbReference type="InterPro" id="IPR045055">
    <property type="entry name" value="DNA2/NAM7-like"/>
</dbReference>
<evidence type="ECO:0000259" key="4">
    <source>
        <dbReference type="Pfam" id="PF13087"/>
    </source>
</evidence>
<dbReference type="InterPro" id="IPR047187">
    <property type="entry name" value="SF1_C_Upf1"/>
</dbReference>
<dbReference type="Gene3D" id="3.40.50.300">
    <property type="entry name" value="P-loop containing nucleotide triphosphate hydrolases"/>
    <property type="match status" value="2"/>
</dbReference>
<dbReference type="InterPro" id="IPR041679">
    <property type="entry name" value="DNA2/NAM7-like_C"/>
</dbReference>
<dbReference type="AlphaFoldDB" id="A0A8H8V9N9"/>
<reference evidence="5" key="1">
    <citation type="submission" date="2019-06" db="EMBL/GenBank/DDBJ databases">
        <authorList>
            <person name="Palmer J.M."/>
        </authorList>
    </citation>
    <scope>NUCLEOTIDE SEQUENCE</scope>
    <source>
        <strain evidence="5">TWF679</strain>
    </source>
</reference>
<evidence type="ECO:0000256" key="2">
    <source>
        <dbReference type="SAM" id="MobiDB-lite"/>
    </source>
</evidence>
<evidence type="ECO:0000313" key="5">
    <source>
        <dbReference type="EMBL" id="KAF3211261.1"/>
    </source>
</evidence>
<dbReference type="GO" id="GO:0004386">
    <property type="term" value="F:helicase activity"/>
    <property type="evidence" value="ECO:0007669"/>
    <property type="project" value="InterPro"/>
</dbReference>
<dbReference type="InterPro" id="IPR027417">
    <property type="entry name" value="P-loop_NTPase"/>
</dbReference>
<protein>
    <recommendedName>
        <fullName evidence="7">DNA2/NAM7 helicase-like C-terminal domain-containing protein</fullName>
    </recommendedName>
</protein>
<dbReference type="Pfam" id="PF13087">
    <property type="entry name" value="AAA_12"/>
    <property type="match status" value="1"/>
</dbReference>
<keyword evidence="1" id="KW-0067">ATP-binding</keyword>
<feature type="region of interest" description="Disordered" evidence="2">
    <location>
        <begin position="1"/>
        <end position="26"/>
    </location>
</feature>
<dbReference type="SUPFAM" id="SSF52540">
    <property type="entry name" value="P-loop containing nucleoside triphosphate hydrolases"/>
    <property type="match status" value="1"/>
</dbReference>
<comment type="caution">
    <text evidence="5">The sequence shown here is derived from an EMBL/GenBank/DDBJ whole genome shotgun (WGS) entry which is preliminary data.</text>
</comment>
<sequence>MSPDFERISSPEWEHTGEVVSNEDSTRLQRRKLTDKERKEIVRGRWPILEGSIEIDGQMHRMFIADGIVPVRFHHNHTLDNKHRLQIRVPMPTDKDSNPPRVPGSETKNNKTMATIDIVDESTSDESGTRVRYRLNPSVSQTITITVRFSKSPSPISISSGTRQTSHGVYDFLDCIQTRATHGEPICLELVCPRKDGLLLILEGFSSYVPTTTAREVIRGAYRSHRQFRDVWQSAAKLEYDRLKAAWSKVDLHGLPGRSFRLHQNLYRLILRFPQTKVGDFKLLRINEGEQFRVIWPLALAGSKNGDLKGTITQFDEHLIHSSIDIFLALSLYVPDHLLQSFMSSAFFDILLLFDKSKLERQFSAAEMVQQLQLSHGDIRQPQHDIFDTILFGAQTKSIGRSEETLAAQVRCIQGARLNEKQTQAAISALGSQMTLVQGPPGTGKSCTAIRATEAHFKGSIGVNRGAVLVGGPSNAATDNLLNRWLKLAKGDEVLQHLNVVRLTSSSLFHLEFFRKKSHSLEGISEENQWATVDDVGKDQRLAYPYEVLLAARMYDLDPSWLSHVIAHLSGNMTREETKKFYEQRSFLKDRVIREADIIFGTCFGLGERSVRSAGAKLLVIDEAGQGSEIETIIPIAIPGIQQVILFGDYQQLPPLSVSGMTIYKQSLLERLAMLKTEQPAHGAHFYMLEDNYRSVPAIVEFSSKFWYQGLLRPAAVVQPISSVSRICTQPITWLPTTTDEEVSKTGSRYNLGNITAIVQLVQAFAKDPTVRSRIGIIAMYSAQVGLLKLELQNIGFDDIEVGTVRFFQGREKDIIILDLVRANSDPDRLIGFLRESRRLNVAVSRARIHLVVVGRRSWYARSNRFNYNQHDCPALQHLARVFTTPVRF</sequence>
<evidence type="ECO:0008006" key="7">
    <source>
        <dbReference type="Google" id="ProtNLM"/>
    </source>
</evidence>
<dbReference type="PANTHER" id="PTHR10887:SF495">
    <property type="entry name" value="HELICASE SENATAXIN ISOFORM X1-RELATED"/>
    <property type="match status" value="1"/>
</dbReference>
<name>A0A8H8V9N9_ORBOL</name>
<dbReference type="EMBL" id="WIWT01000034">
    <property type="protein sequence ID" value="KAF3211261.1"/>
    <property type="molecule type" value="Genomic_DNA"/>
</dbReference>
<feature type="domain" description="DNA2/NAM7 helicase-like C-terminal" evidence="4">
    <location>
        <begin position="664"/>
        <end position="857"/>
    </location>
</feature>
<keyword evidence="1" id="KW-0347">Helicase</keyword>
<evidence type="ECO:0000259" key="3">
    <source>
        <dbReference type="Pfam" id="PF13086"/>
    </source>
</evidence>
<gene>
    <name evidence="5" type="ORF">TWF679_006428</name>
</gene>
<feature type="compositionally biased region" description="Basic and acidic residues" evidence="2">
    <location>
        <begin position="1"/>
        <end position="17"/>
    </location>
</feature>
<dbReference type="CDD" id="cd18808">
    <property type="entry name" value="SF1_C_Upf1"/>
    <property type="match status" value="1"/>
</dbReference>
<feature type="domain" description="DNA2/NAM7 helicase helicase" evidence="3">
    <location>
        <begin position="418"/>
        <end position="659"/>
    </location>
</feature>
<dbReference type="Proteomes" id="UP000614610">
    <property type="component" value="Unassembled WGS sequence"/>
</dbReference>
<keyword evidence="1" id="KW-0378">Hydrolase</keyword>
<evidence type="ECO:0000313" key="6">
    <source>
        <dbReference type="Proteomes" id="UP000614610"/>
    </source>
</evidence>
<evidence type="ECO:0000256" key="1">
    <source>
        <dbReference type="ARBA" id="ARBA00022806"/>
    </source>
</evidence>
<keyword evidence="1" id="KW-0547">Nucleotide-binding</keyword>
<organism evidence="5 6">
    <name type="scientific">Orbilia oligospora</name>
    <name type="common">Nematode-trapping fungus</name>
    <name type="synonym">Arthrobotrys oligospora</name>
    <dbReference type="NCBI Taxonomy" id="2813651"/>
    <lineage>
        <taxon>Eukaryota</taxon>
        <taxon>Fungi</taxon>
        <taxon>Dikarya</taxon>
        <taxon>Ascomycota</taxon>
        <taxon>Pezizomycotina</taxon>
        <taxon>Orbiliomycetes</taxon>
        <taxon>Orbiliales</taxon>
        <taxon>Orbiliaceae</taxon>
        <taxon>Orbilia</taxon>
    </lineage>
</organism>
<dbReference type="PANTHER" id="PTHR10887">
    <property type="entry name" value="DNA2/NAM7 HELICASE FAMILY"/>
    <property type="match status" value="1"/>
</dbReference>
<dbReference type="InterPro" id="IPR041677">
    <property type="entry name" value="DNA2/NAM7_AAA_11"/>
</dbReference>
<accession>A0A8H8V9N9</accession>
<dbReference type="OrthoDB" id="6513042at2759"/>
<dbReference type="Pfam" id="PF13086">
    <property type="entry name" value="AAA_11"/>
    <property type="match status" value="1"/>
</dbReference>
<proteinExistence type="predicted"/>